<name>A0A1H7VY31_9BACI</name>
<evidence type="ECO:0000313" key="1">
    <source>
        <dbReference type="EMBL" id="SEM13759.1"/>
    </source>
</evidence>
<organism evidence="1 2">
    <name type="scientific">Mesobacillus persicus</name>
    <dbReference type="NCBI Taxonomy" id="930146"/>
    <lineage>
        <taxon>Bacteria</taxon>
        <taxon>Bacillati</taxon>
        <taxon>Bacillota</taxon>
        <taxon>Bacilli</taxon>
        <taxon>Bacillales</taxon>
        <taxon>Bacillaceae</taxon>
        <taxon>Mesobacillus</taxon>
    </lineage>
</organism>
<keyword evidence="2" id="KW-1185">Reference proteome</keyword>
<sequence length="201" mass="23517">MLGKRVEKWINDTVKESGDNKTIELYQEEMEFAKKRQLFGEGIKIVEKAPTGRFDDAYLERGDKETNEFLGEEGASFLDQPIQYFKKHKTEFMYMESKWFDLVSVDAVSFEVDDVFGTYNAMLGLKLQKKFDQRIKSFFAKELDSEDARVDLMFDANEGIWNVNFALNNVAGFNEEMTIREAYTLIYQFLFKLGEAMEKED</sequence>
<proteinExistence type="predicted"/>
<dbReference type="OrthoDB" id="2436979at2"/>
<dbReference type="STRING" id="930146.SAMN05192533_101165"/>
<accession>A0A1H7VY31</accession>
<reference evidence="2" key="1">
    <citation type="submission" date="2016-10" db="EMBL/GenBank/DDBJ databases">
        <authorList>
            <person name="Varghese N."/>
            <person name="Submissions S."/>
        </authorList>
    </citation>
    <scope>NUCLEOTIDE SEQUENCE [LARGE SCALE GENOMIC DNA]</scope>
    <source>
        <strain evidence="2">B48,IBRC-M 10115,DSM 25386,CECT 8001</strain>
    </source>
</reference>
<dbReference type="RefSeq" id="WP_090740237.1">
    <property type="nucleotide sequence ID" value="NZ_FOBW01000001.1"/>
</dbReference>
<gene>
    <name evidence="1" type="ORF">SAMN05192533_101165</name>
</gene>
<dbReference type="Proteomes" id="UP000198553">
    <property type="component" value="Unassembled WGS sequence"/>
</dbReference>
<dbReference type="AlphaFoldDB" id="A0A1H7VY31"/>
<protein>
    <recommendedName>
        <fullName evidence="3">Branched-chain amino acid aminotransferase</fullName>
    </recommendedName>
</protein>
<evidence type="ECO:0000313" key="2">
    <source>
        <dbReference type="Proteomes" id="UP000198553"/>
    </source>
</evidence>
<dbReference type="EMBL" id="FOBW01000001">
    <property type="protein sequence ID" value="SEM13759.1"/>
    <property type="molecule type" value="Genomic_DNA"/>
</dbReference>
<evidence type="ECO:0008006" key="3">
    <source>
        <dbReference type="Google" id="ProtNLM"/>
    </source>
</evidence>